<accession>A0A6V8NF63</accession>
<dbReference type="Proteomes" id="UP000587586">
    <property type="component" value="Unassembled WGS sequence"/>
</dbReference>
<reference evidence="3" key="1">
    <citation type="submission" date="2020-06" db="EMBL/GenBank/DDBJ databases">
        <title>Draft genomic sequecing of Geomonas sp. Red745.</title>
        <authorList>
            <person name="Itoh H."/>
            <person name="Xu Z.X."/>
            <person name="Ushijima N."/>
            <person name="Masuda Y."/>
            <person name="Shiratori Y."/>
            <person name="Senoo K."/>
        </authorList>
    </citation>
    <scope>NUCLEOTIDE SEQUENCE [LARGE SCALE GENOMIC DNA]</scope>
    <source>
        <strain evidence="3">Red745</strain>
    </source>
</reference>
<sequence>MIVTNRSGSTGQRTSREAAGRKQRSEPVKALDNERSGYFFSNCKTVMSARLGT</sequence>
<feature type="compositionally biased region" description="Basic and acidic residues" evidence="1">
    <location>
        <begin position="14"/>
        <end position="33"/>
    </location>
</feature>
<protein>
    <submittedName>
        <fullName evidence="2">Uncharacterized protein</fullName>
    </submittedName>
</protein>
<evidence type="ECO:0000256" key="1">
    <source>
        <dbReference type="SAM" id="MobiDB-lite"/>
    </source>
</evidence>
<feature type="region of interest" description="Disordered" evidence="1">
    <location>
        <begin position="1"/>
        <end position="33"/>
    </location>
</feature>
<feature type="compositionally biased region" description="Polar residues" evidence="1">
    <location>
        <begin position="1"/>
        <end position="13"/>
    </location>
</feature>
<evidence type="ECO:0000313" key="2">
    <source>
        <dbReference type="EMBL" id="GFO70454.1"/>
    </source>
</evidence>
<dbReference type="EMBL" id="BLXZ01000010">
    <property type="protein sequence ID" value="GFO70454.1"/>
    <property type="molecule type" value="Genomic_DNA"/>
</dbReference>
<comment type="caution">
    <text evidence="2">The sequence shown here is derived from an EMBL/GenBank/DDBJ whole genome shotgun (WGS) entry which is preliminary data.</text>
</comment>
<gene>
    <name evidence="2" type="ORF">GMLC_40330</name>
</gene>
<proteinExistence type="predicted"/>
<name>A0A6V8NF63_9BACT</name>
<keyword evidence="3" id="KW-1185">Reference proteome</keyword>
<organism evidence="2 3">
    <name type="scientific">Geomonas limicola</name>
    <dbReference type="NCBI Taxonomy" id="2740186"/>
    <lineage>
        <taxon>Bacteria</taxon>
        <taxon>Pseudomonadati</taxon>
        <taxon>Thermodesulfobacteriota</taxon>
        <taxon>Desulfuromonadia</taxon>
        <taxon>Geobacterales</taxon>
        <taxon>Geobacteraceae</taxon>
        <taxon>Geomonas</taxon>
    </lineage>
</organism>
<evidence type="ECO:0000313" key="3">
    <source>
        <dbReference type="Proteomes" id="UP000587586"/>
    </source>
</evidence>
<dbReference type="AlphaFoldDB" id="A0A6V8NF63"/>